<dbReference type="AlphaFoldDB" id="A0AAD0W886"/>
<evidence type="ECO:0000256" key="2">
    <source>
        <dbReference type="ARBA" id="ARBA00023043"/>
    </source>
</evidence>
<dbReference type="InterPro" id="IPR002110">
    <property type="entry name" value="Ankyrin_rpt"/>
</dbReference>
<evidence type="ECO:0000313" key="6">
    <source>
        <dbReference type="Proteomes" id="UP000259465"/>
    </source>
</evidence>
<organism evidence="5 6">
    <name type="scientific">Chromobacterium rhizoryzae</name>
    <dbReference type="NCBI Taxonomy" id="1778675"/>
    <lineage>
        <taxon>Bacteria</taxon>
        <taxon>Pseudomonadati</taxon>
        <taxon>Pseudomonadota</taxon>
        <taxon>Betaproteobacteria</taxon>
        <taxon>Neisseriales</taxon>
        <taxon>Chromobacteriaceae</taxon>
        <taxon>Chromobacterium</taxon>
    </lineage>
</organism>
<evidence type="ECO:0000256" key="3">
    <source>
        <dbReference type="PROSITE-ProRule" id="PRU00023"/>
    </source>
</evidence>
<reference evidence="5 6" key="1">
    <citation type="submission" date="2018-08" db="EMBL/GenBank/DDBJ databases">
        <title>Complete genome sequence of JP2-74.</title>
        <authorList>
            <person name="Wu L."/>
        </authorList>
    </citation>
    <scope>NUCLEOTIDE SEQUENCE [LARGE SCALE GENOMIC DNA]</scope>
    <source>
        <strain evidence="5 6">JP2-74</strain>
    </source>
</reference>
<gene>
    <name evidence="5" type="ORF">D1345_07985</name>
</gene>
<feature type="chain" id="PRO_5041980839" evidence="4">
    <location>
        <begin position="21"/>
        <end position="182"/>
    </location>
</feature>
<evidence type="ECO:0000256" key="1">
    <source>
        <dbReference type="ARBA" id="ARBA00022737"/>
    </source>
</evidence>
<dbReference type="PROSITE" id="PS50297">
    <property type="entry name" value="ANK_REP_REGION"/>
    <property type="match status" value="1"/>
</dbReference>
<feature type="repeat" description="ANK" evidence="3">
    <location>
        <begin position="89"/>
        <end position="121"/>
    </location>
</feature>
<protein>
    <submittedName>
        <fullName evidence="5">Ankyrin repeat domain-containing protein</fullName>
    </submittedName>
</protein>
<dbReference type="SMART" id="SM00248">
    <property type="entry name" value="ANK"/>
    <property type="match status" value="3"/>
</dbReference>
<dbReference type="KEGG" id="crz:D1345_07985"/>
<dbReference type="PROSITE" id="PS51257">
    <property type="entry name" value="PROKAR_LIPOPROTEIN"/>
    <property type="match status" value="1"/>
</dbReference>
<dbReference type="RefSeq" id="WP_083860691.1">
    <property type="nucleotide sequence ID" value="NZ_CP031968.1"/>
</dbReference>
<dbReference type="PROSITE" id="PS50088">
    <property type="entry name" value="ANK_REPEAT"/>
    <property type="match status" value="1"/>
</dbReference>
<keyword evidence="2 3" id="KW-0040">ANK repeat</keyword>
<accession>A0AAD0W886</accession>
<dbReference type="InterPro" id="IPR036770">
    <property type="entry name" value="Ankyrin_rpt-contain_sf"/>
</dbReference>
<dbReference type="EMBL" id="CP031968">
    <property type="protein sequence ID" value="AXT46122.1"/>
    <property type="molecule type" value="Genomic_DNA"/>
</dbReference>
<dbReference type="PANTHER" id="PTHR24171">
    <property type="entry name" value="ANKYRIN REPEAT DOMAIN-CONTAINING PROTEIN 39-RELATED"/>
    <property type="match status" value="1"/>
</dbReference>
<name>A0AAD0W886_9NEIS</name>
<keyword evidence="1" id="KW-0677">Repeat</keyword>
<proteinExistence type="predicted"/>
<dbReference type="Pfam" id="PF12796">
    <property type="entry name" value="Ank_2"/>
    <property type="match status" value="1"/>
</dbReference>
<keyword evidence="4" id="KW-0732">Signal</keyword>
<dbReference type="SUPFAM" id="SSF48403">
    <property type="entry name" value="Ankyrin repeat"/>
    <property type="match status" value="1"/>
</dbReference>
<dbReference type="Proteomes" id="UP000259465">
    <property type="component" value="Chromosome"/>
</dbReference>
<dbReference type="Gene3D" id="1.25.40.20">
    <property type="entry name" value="Ankyrin repeat-containing domain"/>
    <property type="match status" value="2"/>
</dbReference>
<keyword evidence="6" id="KW-1185">Reference proteome</keyword>
<sequence>MRLRSLAGLALILVCAQASAACSEQDWKMVLRGSEQAIVEYARQHHCDLNQGLDNGASSAMVYAIQSRRAAAVAALLTAGADVNADVYDGKTPLFYAAEARNAPAAKLLLEHGADVNVSTRFSQMSLLMAAVLSGAPQLVADLLKHGASLEDRDKYDQSARDYVAKLPKAQRPAMLRALGGA</sequence>
<evidence type="ECO:0000256" key="4">
    <source>
        <dbReference type="SAM" id="SignalP"/>
    </source>
</evidence>
<evidence type="ECO:0000313" key="5">
    <source>
        <dbReference type="EMBL" id="AXT46122.1"/>
    </source>
</evidence>
<feature type="signal peptide" evidence="4">
    <location>
        <begin position="1"/>
        <end position="20"/>
    </location>
</feature>